<dbReference type="EMBL" id="KQ434878">
    <property type="protein sequence ID" value="KZC09899.1"/>
    <property type="molecule type" value="Genomic_DNA"/>
</dbReference>
<proteinExistence type="predicted"/>
<dbReference type="Pfam" id="PF25818">
    <property type="entry name" value="MTRES1_C"/>
    <property type="match status" value="1"/>
</dbReference>
<dbReference type="PANTHER" id="PTHR13633:SF3">
    <property type="entry name" value="MITOCHONDRIAL TRANSCRIPTION RESCUE FACTOR 1"/>
    <property type="match status" value="1"/>
</dbReference>
<dbReference type="GO" id="GO:1903108">
    <property type="term" value="P:regulation of mitochondrial transcription"/>
    <property type="evidence" value="ECO:0007669"/>
    <property type="project" value="TreeGrafter"/>
</dbReference>
<dbReference type="GO" id="GO:0005739">
    <property type="term" value="C:mitochondrion"/>
    <property type="evidence" value="ECO:0007669"/>
    <property type="project" value="TreeGrafter"/>
</dbReference>
<dbReference type="PANTHER" id="PTHR13633">
    <property type="entry name" value="MITOCHONDRIAL TRANSCRIPTION RESCUE FACTOR 1"/>
    <property type="match status" value="1"/>
</dbReference>
<dbReference type="GO" id="GO:0003723">
    <property type="term" value="F:RNA binding"/>
    <property type="evidence" value="ECO:0007669"/>
    <property type="project" value="TreeGrafter"/>
</dbReference>
<name>A0A154PDC1_DUFNO</name>
<gene>
    <name evidence="2" type="ORF">WN55_00545</name>
</gene>
<feature type="domain" description="Mitochondrial transcription rescue factor 1 C-terminal" evidence="1">
    <location>
        <begin position="1"/>
        <end position="72"/>
    </location>
</feature>
<dbReference type="Proteomes" id="UP000076502">
    <property type="component" value="Unassembled WGS sequence"/>
</dbReference>
<organism evidence="2 3">
    <name type="scientific">Dufourea novaeangliae</name>
    <name type="common">Sweat bee</name>
    <dbReference type="NCBI Taxonomy" id="178035"/>
    <lineage>
        <taxon>Eukaryota</taxon>
        <taxon>Metazoa</taxon>
        <taxon>Ecdysozoa</taxon>
        <taxon>Arthropoda</taxon>
        <taxon>Hexapoda</taxon>
        <taxon>Insecta</taxon>
        <taxon>Pterygota</taxon>
        <taxon>Neoptera</taxon>
        <taxon>Endopterygota</taxon>
        <taxon>Hymenoptera</taxon>
        <taxon>Apocrita</taxon>
        <taxon>Aculeata</taxon>
        <taxon>Apoidea</taxon>
        <taxon>Anthophila</taxon>
        <taxon>Halictidae</taxon>
        <taxon>Rophitinae</taxon>
        <taxon>Dufourea</taxon>
    </lineage>
</organism>
<evidence type="ECO:0000259" key="1">
    <source>
        <dbReference type="Pfam" id="PF25818"/>
    </source>
</evidence>
<reference evidence="2 3" key="1">
    <citation type="submission" date="2015-07" db="EMBL/GenBank/DDBJ databases">
        <title>The genome of Dufourea novaeangliae.</title>
        <authorList>
            <person name="Pan H."/>
            <person name="Kapheim K."/>
        </authorList>
    </citation>
    <scope>NUCLEOTIDE SEQUENCE [LARGE SCALE GENOMIC DNA]</scope>
    <source>
        <strain evidence="2">0120121106</strain>
        <tissue evidence="2">Whole body</tissue>
    </source>
</reference>
<dbReference type="OrthoDB" id="4150at2759"/>
<dbReference type="AlphaFoldDB" id="A0A154PDC1"/>
<evidence type="ECO:0000313" key="2">
    <source>
        <dbReference type="EMBL" id="KZC09899.1"/>
    </source>
</evidence>
<evidence type="ECO:0000313" key="3">
    <source>
        <dbReference type="Proteomes" id="UP000076502"/>
    </source>
</evidence>
<protein>
    <recommendedName>
        <fullName evidence="1">Mitochondrial transcription rescue factor 1 C-terminal domain-containing protein</fullName>
    </recommendedName>
</protein>
<accession>A0A154PDC1</accession>
<feature type="non-terminal residue" evidence="2">
    <location>
        <position position="1"/>
    </location>
</feature>
<dbReference type="STRING" id="178035.A0A154PDC1"/>
<keyword evidence="3" id="KW-1185">Reference proteome</keyword>
<sequence length="86" mass="9613">KIDKAFYNSNIRINGERCLKKGSQVEVDDEIDIVVGRSPNNPGFLIVHRCIVLSASPDEDTIKVKLLSNKSLLIEDYNDPWNGVAN</sequence>
<dbReference type="InterPro" id="IPR057896">
    <property type="entry name" value="MTRES1_C"/>
</dbReference>